<dbReference type="PROSITE" id="PS50206">
    <property type="entry name" value="RHODANESE_3"/>
    <property type="match status" value="2"/>
</dbReference>
<dbReference type="PANTHER" id="PTHR11364:SF27">
    <property type="entry name" value="SULFURTRANSFERASE"/>
    <property type="match status" value="1"/>
</dbReference>
<dbReference type="RefSeq" id="WP_007465648.1">
    <property type="nucleotide sequence ID" value="NZ_AMZO01000016.1"/>
</dbReference>
<evidence type="ECO:0000256" key="5">
    <source>
        <dbReference type="ARBA" id="ARBA00051793"/>
    </source>
</evidence>
<evidence type="ECO:0000256" key="4">
    <source>
        <dbReference type="ARBA" id="ARBA00022737"/>
    </source>
</evidence>
<reference evidence="10 11" key="1">
    <citation type="submission" date="2012-12" db="EMBL/GenBank/DDBJ databases">
        <title>Genome Assembly of Photobacterium sp. AK15.</title>
        <authorList>
            <person name="Khatri I."/>
            <person name="Vaidya B."/>
            <person name="Srinivas T.N.R."/>
            <person name="Subramanian S."/>
            <person name="Pinnaka A."/>
        </authorList>
    </citation>
    <scope>NUCLEOTIDE SEQUENCE [LARGE SCALE GENOMIC DNA]</scope>
    <source>
        <strain evidence="10 11">AK15</strain>
    </source>
</reference>
<keyword evidence="4" id="KW-0677">Repeat</keyword>
<dbReference type="AlphaFoldDB" id="L8J9Z8"/>
<organism evidence="10 11">
    <name type="scientific">Photobacterium marinum</name>
    <dbReference type="NCBI Taxonomy" id="1056511"/>
    <lineage>
        <taxon>Bacteria</taxon>
        <taxon>Pseudomonadati</taxon>
        <taxon>Pseudomonadota</taxon>
        <taxon>Gammaproteobacteria</taxon>
        <taxon>Vibrionales</taxon>
        <taxon>Vibrionaceae</taxon>
        <taxon>Photobacterium</taxon>
    </lineage>
</organism>
<accession>L8J9Z8</accession>
<dbReference type="EC" id="2.8.1.2" evidence="6"/>
<dbReference type="Gene3D" id="3.40.250.10">
    <property type="entry name" value="Rhodanese-like domain"/>
    <property type="match status" value="2"/>
</dbReference>
<keyword evidence="3 10" id="KW-0808">Transferase</keyword>
<dbReference type="GO" id="GO:0004792">
    <property type="term" value="F:thiosulfate-cyanide sulfurtransferase activity"/>
    <property type="evidence" value="ECO:0007669"/>
    <property type="project" value="TreeGrafter"/>
</dbReference>
<dbReference type="InterPro" id="IPR036873">
    <property type="entry name" value="Rhodanese-like_dom_sf"/>
</dbReference>
<dbReference type="GO" id="GO:0005737">
    <property type="term" value="C:cytoplasm"/>
    <property type="evidence" value="ECO:0007669"/>
    <property type="project" value="UniProtKB-SubCell"/>
</dbReference>
<comment type="subcellular location">
    <subcellularLocation>
        <location evidence="1">Cytoplasm</location>
    </subcellularLocation>
</comment>
<evidence type="ECO:0000313" key="10">
    <source>
        <dbReference type="EMBL" id="ELR65695.1"/>
    </source>
</evidence>
<dbReference type="SMART" id="SM00450">
    <property type="entry name" value="RHOD"/>
    <property type="match status" value="2"/>
</dbReference>
<proteinExistence type="predicted"/>
<dbReference type="PANTHER" id="PTHR11364">
    <property type="entry name" value="THIOSULFATE SULFERTANSFERASE"/>
    <property type="match status" value="1"/>
</dbReference>
<evidence type="ECO:0000256" key="1">
    <source>
        <dbReference type="ARBA" id="ARBA00004496"/>
    </source>
</evidence>
<evidence type="ECO:0000256" key="7">
    <source>
        <dbReference type="ARBA" id="ARBA00070833"/>
    </source>
</evidence>
<dbReference type="CDD" id="cd01448">
    <property type="entry name" value="TST_Repeat_1"/>
    <property type="match status" value="1"/>
</dbReference>
<evidence type="ECO:0000259" key="9">
    <source>
        <dbReference type="PROSITE" id="PS50206"/>
    </source>
</evidence>
<dbReference type="SUPFAM" id="SSF52821">
    <property type="entry name" value="Rhodanese/Cell cycle control phosphatase"/>
    <property type="match status" value="2"/>
</dbReference>
<dbReference type="InterPro" id="IPR001763">
    <property type="entry name" value="Rhodanese-like_dom"/>
</dbReference>
<sequence>MSSKLLSSPLVSAQWLADNINNPEVVVLDASWFLPGSERDPVQEWHEKRIPGARFFDFDKKIAAPDTELPHMLPSAELFSREVSELGIKEQDTVVVYDSQGMFSAPRVWWMFRTMGHHDVAVLDGGFPAWQKAGLELETGAPEPPVMTEYKASFCPNWVIDADELNARLGDVDTVVLDARSAERFYGTAPEPRPGVRSGHMPNAKSLPFSQLLSEGYFLDTEQLSKRFDALSDPEQNLIFSCGSGVTACILALAAELTGRKKLTVYDGSWTEWGRKHKYPVV</sequence>
<dbReference type="InterPro" id="IPR045078">
    <property type="entry name" value="TST/MPST-like"/>
</dbReference>
<keyword evidence="11" id="KW-1185">Reference proteome</keyword>
<name>L8J9Z8_9GAMM</name>
<dbReference type="PATRIC" id="fig|1056511.3.peg.2272"/>
<dbReference type="Pfam" id="PF00581">
    <property type="entry name" value="Rhodanese"/>
    <property type="match status" value="2"/>
</dbReference>
<dbReference type="Proteomes" id="UP000011134">
    <property type="component" value="Unassembled WGS sequence"/>
</dbReference>
<evidence type="ECO:0000256" key="6">
    <source>
        <dbReference type="ARBA" id="ARBA00066832"/>
    </source>
</evidence>
<dbReference type="GO" id="GO:0016784">
    <property type="term" value="F:3-mercaptopyruvate sulfurtransferase activity"/>
    <property type="evidence" value="ECO:0007669"/>
    <property type="project" value="UniProtKB-EC"/>
</dbReference>
<protein>
    <recommendedName>
        <fullName evidence="7">3-mercaptopyruvate sulfurtransferase</fullName>
        <ecNumber evidence="6">2.8.1.2</ecNumber>
    </recommendedName>
    <alternativeName>
        <fullName evidence="8">Rhodanese-like protein</fullName>
    </alternativeName>
</protein>
<evidence type="ECO:0000256" key="3">
    <source>
        <dbReference type="ARBA" id="ARBA00022679"/>
    </source>
</evidence>
<keyword evidence="2" id="KW-0963">Cytoplasm</keyword>
<feature type="domain" description="Rhodanese" evidence="9">
    <location>
        <begin position="170"/>
        <end position="282"/>
    </location>
</feature>
<dbReference type="EMBL" id="AMZO01000016">
    <property type="protein sequence ID" value="ELR65695.1"/>
    <property type="molecule type" value="Genomic_DNA"/>
</dbReference>
<comment type="catalytic activity">
    <reaction evidence="5">
        <text>2-oxo-3-sulfanylpropanoate + [thioredoxin]-dithiol = [thioredoxin]-disulfide + hydrogen sulfide + pyruvate + H(+)</text>
        <dbReference type="Rhea" id="RHEA:21740"/>
        <dbReference type="Rhea" id="RHEA-COMP:10698"/>
        <dbReference type="Rhea" id="RHEA-COMP:10700"/>
        <dbReference type="ChEBI" id="CHEBI:15361"/>
        <dbReference type="ChEBI" id="CHEBI:15378"/>
        <dbReference type="ChEBI" id="CHEBI:29919"/>
        <dbReference type="ChEBI" id="CHEBI:29950"/>
        <dbReference type="ChEBI" id="CHEBI:50058"/>
        <dbReference type="ChEBI" id="CHEBI:57678"/>
        <dbReference type="EC" id="2.8.1.2"/>
    </reaction>
    <physiologicalReaction direction="left-to-right" evidence="5">
        <dbReference type="Rhea" id="RHEA:21741"/>
    </physiologicalReaction>
</comment>
<dbReference type="FunFam" id="3.40.250.10:FF:000001">
    <property type="entry name" value="Sulfurtransferase"/>
    <property type="match status" value="1"/>
</dbReference>
<dbReference type="FunFam" id="3.40.250.10:FF:000015">
    <property type="entry name" value="Sulfurtransferase"/>
    <property type="match status" value="1"/>
</dbReference>
<evidence type="ECO:0000256" key="2">
    <source>
        <dbReference type="ARBA" id="ARBA00022490"/>
    </source>
</evidence>
<dbReference type="OrthoDB" id="9781034at2"/>
<feature type="domain" description="Rhodanese" evidence="9">
    <location>
        <begin position="21"/>
        <end position="139"/>
    </location>
</feature>
<evidence type="ECO:0000313" key="11">
    <source>
        <dbReference type="Proteomes" id="UP000011134"/>
    </source>
</evidence>
<comment type="caution">
    <text evidence="10">The sequence shown here is derived from an EMBL/GenBank/DDBJ whole genome shotgun (WGS) entry which is preliminary data.</text>
</comment>
<evidence type="ECO:0000256" key="8">
    <source>
        <dbReference type="ARBA" id="ARBA00078354"/>
    </source>
</evidence>
<dbReference type="CDD" id="cd01449">
    <property type="entry name" value="TST_Repeat_2"/>
    <property type="match status" value="1"/>
</dbReference>
<gene>
    <name evidence="10" type="ORF">C942_00780</name>
</gene>